<dbReference type="RefSeq" id="WP_254711400.1">
    <property type="nucleotide sequence ID" value="NZ_CP024768.1"/>
</dbReference>
<proteinExistence type="predicted"/>
<reference evidence="1 2" key="1">
    <citation type="submission" date="2017-11" db="EMBL/GenBank/DDBJ databases">
        <title>Genome sequence of Pantoea cypripedii NE1.</title>
        <authorList>
            <person name="Nascimento F.X."/>
        </authorList>
    </citation>
    <scope>NUCLEOTIDE SEQUENCE [LARGE SCALE GENOMIC DNA]</scope>
    <source>
        <strain evidence="1 2">NE1</strain>
    </source>
</reference>
<gene>
    <name evidence="1" type="ORF">CUN67_08925</name>
</gene>
<sequence>MIGYSVVIRSLNDGECDASFEKGLRLLACVWEAVEKGWYRLSIAREVILWRWLVVTVFVIEQRDLHGSVEVPNDSGGVDKAVIYQGKKGGMSIYPGPERFCLANHIESIAIEKYGVVVGPEKALQIYKGMVTTGPGGFVLSDWGRDAFETLHDGFIEELNKNGVPDMPVMH</sequence>
<accession>A0A6B9G7N5</accession>
<dbReference type="Proteomes" id="UP000502005">
    <property type="component" value="Chromosome"/>
</dbReference>
<dbReference type="EMBL" id="CP024768">
    <property type="protein sequence ID" value="QGY31270.1"/>
    <property type="molecule type" value="Genomic_DNA"/>
</dbReference>
<organism evidence="1 2">
    <name type="scientific">Pantoea cypripedii</name>
    <name type="common">Pectobacterium cypripedii</name>
    <name type="synonym">Erwinia cypripedii</name>
    <dbReference type="NCBI Taxonomy" id="55209"/>
    <lineage>
        <taxon>Bacteria</taxon>
        <taxon>Pseudomonadati</taxon>
        <taxon>Pseudomonadota</taxon>
        <taxon>Gammaproteobacteria</taxon>
        <taxon>Enterobacterales</taxon>
        <taxon>Erwiniaceae</taxon>
        <taxon>Pantoea</taxon>
    </lineage>
</organism>
<protein>
    <submittedName>
        <fullName evidence="1">Uncharacterized protein</fullName>
    </submittedName>
</protein>
<evidence type="ECO:0000313" key="1">
    <source>
        <dbReference type="EMBL" id="QGY31270.1"/>
    </source>
</evidence>
<dbReference type="AlphaFoldDB" id="A0A6B9G7N5"/>
<name>A0A6B9G7N5_PANCY</name>
<evidence type="ECO:0000313" key="2">
    <source>
        <dbReference type="Proteomes" id="UP000502005"/>
    </source>
</evidence>